<reference evidence="1" key="1">
    <citation type="journal article" date="2014" name="Appl. Environ. Microbiol.">
        <title>Comparative genomic and morphological analysis of Listeria phages isolated from farm environments.</title>
        <authorList>
            <person name="Denes T."/>
            <person name="Vongkamjan K."/>
            <person name="Ackermann H.W."/>
            <person name="Moreno Switt A.I."/>
            <person name="Wiedmann M."/>
            <person name="den Bakker H.C."/>
        </authorList>
    </citation>
    <scope>NUCLEOTIDE SEQUENCE</scope>
</reference>
<accession>A0A059T6E0</accession>
<name>A0A059T6E0_9CAUD</name>
<gene>
    <name evidence="1" type="ORF">LP032_075</name>
</gene>
<dbReference type="EMBL" id="KJ094025">
    <property type="protein sequence ID" value="AHL18924.1"/>
    <property type="molecule type" value="Genomic_DNA"/>
</dbReference>
<organism evidence="1">
    <name type="scientific">Listeria phage LP-032</name>
    <dbReference type="NCBI Taxonomy" id="1173746"/>
    <lineage>
        <taxon>Viruses</taxon>
        <taxon>Duplodnaviria</taxon>
        <taxon>Heunggongvirae</taxon>
        <taxon>Uroviricota</taxon>
        <taxon>Caudoviricetes</taxon>
        <taxon>Homburgvirus</taxon>
        <taxon>Homburgvirus LP26</taxon>
    </lineage>
</organism>
<evidence type="ECO:0000313" key="1">
    <source>
        <dbReference type="EMBL" id="AHL18924.1"/>
    </source>
</evidence>
<sequence length="75" mass="8868">MTKMYPILDNIVGRDWEGDWLRIANMSNYGITNINIFLDEEGDWNINLISTSLEEFEACFQYIESISIIDWEEVE</sequence>
<protein>
    <submittedName>
        <fullName evidence="1">Uncharacterized protein</fullName>
    </submittedName>
</protein>
<proteinExistence type="predicted"/>